<dbReference type="Proteomes" id="UP000443843">
    <property type="component" value="Unassembled WGS sequence"/>
</dbReference>
<dbReference type="SMART" id="SM00363">
    <property type="entry name" value="S4"/>
    <property type="match status" value="1"/>
</dbReference>
<gene>
    <name evidence="4" type="ORF">GLS40_07020</name>
</gene>
<evidence type="ECO:0000313" key="4">
    <source>
        <dbReference type="EMBL" id="MWB77770.1"/>
    </source>
</evidence>
<feature type="compositionally biased region" description="Basic and acidic residues" evidence="2">
    <location>
        <begin position="109"/>
        <end position="120"/>
    </location>
</feature>
<dbReference type="EMBL" id="WNXQ01000003">
    <property type="protein sequence ID" value="MWB77770.1"/>
    <property type="molecule type" value="Genomic_DNA"/>
</dbReference>
<evidence type="ECO:0000256" key="2">
    <source>
        <dbReference type="SAM" id="MobiDB-lite"/>
    </source>
</evidence>
<feature type="domain" description="RNA-binding S4" evidence="3">
    <location>
        <begin position="1"/>
        <end position="66"/>
    </location>
</feature>
<evidence type="ECO:0000256" key="1">
    <source>
        <dbReference type="PROSITE-ProRule" id="PRU00182"/>
    </source>
</evidence>
<accession>A0A844WDI7</accession>
<dbReference type="InterPro" id="IPR036986">
    <property type="entry name" value="S4_RNA-bd_sf"/>
</dbReference>
<protein>
    <submittedName>
        <fullName evidence="4">RNA-binding S4 domain-containing protein</fullName>
    </submittedName>
</protein>
<feature type="region of interest" description="Disordered" evidence="2">
    <location>
        <begin position="82"/>
        <end position="120"/>
    </location>
</feature>
<name>A0A844WDI7_9RHOB</name>
<evidence type="ECO:0000313" key="5">
    <source>
        <dbReference type="Proteomes" id="UP000443843"/>
    </source>
</evidence>
<dbReference type="PROSITE" id="PS50889">
    <property type="entry name" value="S4"/>
    <property type="match status" value="1"/>
</dbReference>
<dbReference type="InterPro" id="IPR002942">
    <property type="entry name" value="S4_RNA-bd"/>
</dbReference>
<evidence type="ECO:0000259" key="3">
    <source>
        <dbReference type="SMART" id="SM00363"/>
    </source>
</evidence>
<keyword evidence="1" id="KW-0694">RNA-binding</keyword>
<dbReference type="Gene3D" id="3.10.290.10">
    <property type="entry name" value="RNA-binding S4 domain"/>
    <property type="match status" value="1"/>
</dbReference>
<dbReference type="GO" id="GO:0003723">
    <property type="term" value="F:RNA binding"/>
    <property type="evidence" value="ECO:0007669"/>
    <property type="project" value="UniProtKB-KW"/>
</dbReference>
<proteinExistence type="predicted"/>
<comment type="caution">
    <text evidence="4">The sequence shown here is derived from an EMBL/GenBank/DDBJ whole genome shotgun (WGS) entry which is preliminary data.</text>
</comment>
<dbReference type="AlphaFoldDB" id="A0A844WDI7"/>
<dbReference type="SUPFAM" id="SSF55174">
    <property type="entry name" value="Alpha-L RNA-binding motif"/>
    <property type="match status" value="1"/>
</dbReference>
<organism evidence="4 5">
    <name type="scientific">Pseudooceanicola pacificus</name>
    <dbReference type="NCBI Taxonomy" id="2676438"/>
    <lineage>
        <taxon>Bacteria</taxon>
        <taxon>Pseudomonadati</taxon>
        <taxon>Pseudomonadota</taxon>
        <taxon>Alphaproteobacteria</taxon>
        <taxon>Rhodobacterales</taxon>
        <taxon>Paracoccaceae</taxon>
        <taxon>Pseudooceanicola</taxon>
    </lineage>
</organism>
<keyword evidence="5" id="KW-1185">Reference proteome</keyword>
<dbReference type="Pfam" id="PF01479">
    <property type="entry name" value="S4"/>
    <property type="match status" value="1"/>
</dbReference>
<reference evidence="4 5" key="1">
    <citation type="submission" date="2019-11" db="EMBL/GenBank/DDBJ databases">
        <title>Pseudooceanicola pacifica sp. nov., isolated from deep-sea sediment of the Pacific Ocean.</title>
        <authorList>
            <person name="Lyu L."/>
        </authorList>
    </citation>
    <scope>NUCLEOTIDE SEQUENCE [LARGE SCALE GENOMIC DNA]</scope>
    <source>
        <strain evidence="4 5">216_PA32_1</strain>
    </source>
</reference>
<dbReference type="CDD" id="cd00165">
    <property type="entry name" value="S4"/>
    <property type="match status" value="1"/>
</dbReference>
<sequence>MRVDKWLWHARFLKSRSLATALVAGGHLRINGTRAAKPAHTVVPGDVLTFPQGDRIRVVRILAVGIRRGPAPEAQALYADLDQGEKPAEDLPGIARIEGNSRPTKKDRRKLDLDRLRALE</sequence>